<reference evidence="1" key="1">
    <citation type="submission" date="2015-12" db="EMBL/GenBank/DDBJ databases">
        <title>Gene expression during late stages of embryo sac development: a critical building block for successful pollen-pistil interactions.</title>
        <authorList>
            <person name="Liu Y."/>
            <person name="Joly V."/>
            <person name="Sabar M."/>
            <person name="Matton D.P."/>
        </authorList>
    </citation>
    <scope>NUCLEOTIDE SEQUENCE</scope>
</reference>
<name>A0A0V0H3N8_SOLCH</name>
<accession>A0A0V0H3N8</accession>
<dbReference type="EMBL" id="GEDG01025877">
    <property type="protein sequence ID" value="JAP14936.1"/>
    <property type="molecule type" value="Transcribed_RNA"/>
</dbReference>
<evidence type="ECO:0000313" key="1">
    <source>
        <dbReference type="EMBL" id="JAP14936.1"/>
    </source>
</evidence>
<sequence length="60" mass="7019">IYVQGPQHCTQTNYYWSSFYKGKGKCKQVDKLLDNLIRANPEASNPCINYKFVLQFKTDL</sequence>
<dbReference type="AlphaFoldDB" id="A0A0V0H3N8"/>
<proteinExistence type="predicted"/>
<organism evidence="1">
    <name type="scientific">Solanum chacoense</name>
    <name type="common">Chaco potato</name>
    <dbReference type="NCBI Taxonomy" id="4108"/>
    <lineage>
        <taxon>Eukaryota</taxon>
        <taxon>Viridiplantae</taxon>
        <taxon>Streptophyta</taxon>
        <taxon>Embryophyta</taxon>
        <taxon>Tracheophyta</taxon>
        <taxon>Spermatophyta</taxon>
        <taxon>Magnoliopsida</taxon>
        <taxon>eudicotyledons</taxon>
        <taxon>Gunneridae</taxon>
        <taxon>Pentapetalae</taxon>
        <taxon>asterids</taxon>
        <taxon>lamiids</taxon>
        <taxon>Solanales</taxon>
        <taxon>Solanaceae</taxon>
        <taxon>Solanoideae</taxon>
        <taxon>Solaneae</taxon>
        <taxon>Solanum</taxon>
    </lineage>
</organism>
<protein>
    <submittedName>
        <fullName evidence="1">Putative ovule protein</fullName>
    </submittedName>
</protein>
<feature type="non-terminal residue" evidence="1">
    <location>
        <position position="1"/>
    </location>
</feature>